<dbReference type="InterPro" id="IPR036761">
    <property type="entry name" value="TTHA0802/YceI-like_sf"/>
</dbReference>
<dbReference type="RefSeq" id="WP_172233924.1">
    <property type="nucleotide sequence ID" value="NZ_CP035946.1"/>
</dbReference>
<keyword evidence="1" id="KW-0732">Signal</keyword>
<dbReference type="PANTHER" id="PTHR34406:SF1">
    <property type="entry name" value="PROTEIN YCEI"/>
    <property type="match status" value="1"/>
</dbReference>
<feature type="signal peptide" evidence="1">
    <location>
        <begin position="1"/>
        <end position="17"/>
    </location>
</feature>
<evidence type="ECO:0000259" key="2">
    <source>
        <dbReference type="SMART" id="SM00867"/>
    </source>
</evidence>
<dbReference type="Proteomes" id="UP000786183">
    <property type="component" value="Unassembled WGS sequence"/>
</dbReference>
<accession>A0ABS7WTH2</accession>
<feature type="chain" id="PRO_5045914963" evidence="1">
    <location>
        <begin position="18"/>
        <end position="184"/>
    </location>
</feature>
<keyword evidence="4" id="KW-1185">Reference proteome</keyword>
<name>A0ABS7WTH2_9BACT</name>
<evidence type="ECO:0000256" key="1">
    <source>
        <dbReference type="SAM" id="SignalP"/>
    </source>
</evidence>
<organism evidence="3 4">
    <name type="scientific">Campylobacter canadensis</name>
    <dbReference type="NCBI Taxonomy" id="449520"/>
    <lineage>
        <taxon>Bacteria</taxon>
        <taxon>Pseudomonadati</taxon>
        <taxon>Campylobacterota</taxon>
        <taxon>Epsilonproteobacteria</taxon>
        <taxon>Campylobacterales</taxon>
        <taxon>Campylobacteraceae</taxon>
        <taxon>Campylobacter</taxon>
    </lineage>
</organism>
<protein>
    <submittedName>
        <fullName evidence="3">YceI family protein</fullName>
    </submittedName>
</protein>
<dbReference type="PANTHER" id="PTHR34406">
    <property type="entry name" value="PROTEIN YCEI"/>
    <property type="match status" value="1"/>
</dbReference>
<dbReference type="Pfam" id="PF04264">
    <property type="entry name" value="YceI"/>
    <property type="match status" value="1"/>
</dbReference>
<evidence type="ECO:0000313" key="4">
    <source>
        <dbReference type="Proteomes" id="UP000786183"/>
    </source>
</evidence>
<sequence>MIKKILLSTALAYSLCAATFTLDKAHTNVEFSLKYAQLTTVKGNFKVFDADIEFSDGKFLVFNASIDVDSVFTNNEKRDNHLKQKDFFDTKENPKITFVMNKYTAKDATSGILSGELTMRGVKKQVEFIISDIASVQKDSKTLLGFNMSLKLDRTDYKVGQGFGAAVAVGNEVKIETQVLAKEK</sequence>
<proteinExistence type="predicted"/>
<dbReference type="SMART" id="SM00867">
    <property type="entry name" value="YceI"/>
    <property type="match status" value="1"/>
</dbReference>
<comment type="caution">
    <text evidence="3">The sequence shown here is derived from an EMBL/GenBank/DDBJ whole genome shotgun (WGS) entry which is preliminary data.</text>
</comment>
<dbReference type="InterPro" id="IPR007372">
    <property type="entry name" value="Lipid/polyisoprenoid-bd_YceI"/>
</dbReference>
<feature type="domain" description="Lipid/polyisoprenoid-binding YceI-like" evidence="2">
    <location>
        <begin position="19"/>
        <end position="182"/>
    </location>
</feature>
<gene>
    <name evidence="3" type="ORF">AVCANL283_08260</name>
</gene>
<dbReference type="EMBL" id="JACGBB010000029">
    <property type="protein sequence ID" value="MBZ7988083.1"/>
    <property type="molecule type" value="Genomic_DNA"/>
</dbReference>
<dbReference type="SUPFAM" id="SSF101874">
    <property type="entry name" value="YceI-like"/>
    <property type="match status" value="1"/>
</dbReference>
<evidence type="ECO:0000313" key="3">
    <source>
        <dbReference type="EMBL" id="MBZ7988083.1"/>
    </source>
</evidence>
<reference evidence="3 4" key="1">
    <citation type="submission" date="2020-07" db="EMBL/GenBank/DDBJ databases">
        <title>Transfer of Campylobacter canadensis to the novel genus Avispirillum gen. nov., that also includes two novel species recovered from migratory waterfowl: Avispirillum anseris sp. nov. and Avispirillum brantae sp. nov.</title>
        <authorList>
            <person name="Miller W.G."/>
            <person name="Chapman M.H."/>
            <person name="Yee E."/>
            <person name="Inglis G.D."/>
        </authorList>
    </citation>
    <scope>NUCLEOTIDE SEQUENCE [LARGE SCALE GENOMIC DNA]</scope>
    <source>
        <strain evidence="3 4">L283</strain>
    </source>
</reference>
<dbReference type="Gene3D" id="2.40.128.110">
    <property type="entry name" value="Lipid/polyisoprenoid-binding, YceI-like"/>
    <property type="match status" value="1"/>
</dbReference>